<dbReference type="PANTHER" id="PTHR24020">
    <property type="entry name" value="COLLAGEN ALPHA"/>
    <property type="match status" value="1"/>
</dbReference>
<dbReference type="Proteomes" id="UP001152795">
    <property type="component" value="Unassembled WGS sequence"/>
</dbReference>
<dbReference type="InterPro" id="IPR002227">
    <property type="entry name" value="Tyrosinase_Cu-bd"/>
</dbReference>
<organism evidence="1 2">
    <name type="scientific">Paramuricea clavata</name>
    <name type="common">Red gorgonian</name>
    <name type="synonym">Violescent sea-whip</name>
    <dbReference type="NCBI Taxonomy" id="317549"/>
    <lineage>
        <taxon>Eukaryota</taxon>
        <taxon>Metazoa</taxon>
        <taxon>Cnidaria</taxon>
        <taxon>Anthozoa</taxon>
        <taxon>Octocorallia</taxon>
        <taxon>Malacalcyonacea</taxon>
        <taxon>Plexauridae</taxon>
        <taxon>Paramuricea</taxon>
    </lineage>
</organism>
<dbReference type="PROSITE" id="PS50234">
    <property type="entry name" value="VWFA"/>
    <property type="match status" value="1"/>
</dbReference>
<dbReference type="InterPro" id="IPR036465">
    <property type="entry name" value="vWFA_dom_sf"/>
</dbReference>
<dbReference type="Pfam" id="PF00264">
    <property type="entry name" value="Tyrosinase"/>
    <property type="match status" value="1"/>
</dbReference>
<dbReference type="SMART" id="SM00327">
    <property type="entry name" value="VWA"/>
    <property type="match status" value="1"/>
</dbReference>
<protein>
    <submittedName>
        <fullName evidence="1">Tyrosinase-like isoform X2</fullName>
    </submittedName>
</protein>
<dbReference type="Gene3D" id="1.10.1280.10">
    <property type="entry name" value="Di-copper center containing domain from catechol oxidase"/>
    <property type="match status" value="1"/>
</dbReference>
<sequence>MKRRVIFALLVLLVLIQLGRSHIQDENGWLQEMVTGKGSGHGEGLDLACEENHALQTRVAIVTYSTRVKLEFNFIKYINKKCLRKGIQKIRYTGGLTATGSALQYVKNRLLFNRAAGARSEATKVIYVLTDGKSNLGVKPSIPAVQLKRRRVIIYAMGVTSHIRESELRQIASLKDHVLHVRNYAVLNEVTRLLQGDLSRKCRHGQTVYDECGRRCKCQAGRLVHCCRMRKEFTDMTYQERVRYIKTVKTASSVLPYKRSHEALLTMHKTLFDTPIHRRDYFLPWHRWFILQYENLLKQIDCRVTVPYWDWSLVGANPFASNFWNTGASGFGGNGNPPGSCVNTGPFRVGKFSLVASAGGGCLTRNFNGSAPDAVAVKDLLTTTPANFYEFEEMLRRKFHDDIHCIIRGTMCSPDSASAPEFFLHHGFVDKIWYVFVKIKVWDANAF</sequence>
<keyword evidence="2" id="KW-1185">Reference proteome</keyword>
<comment type="caution">
    <text evidence="1">The sequence shown here is derived from an EMBL/GenBank/DDBJ whole genome shotgun (WGS) entry which is preliminary data.</text>
</comment>
<evidence type="ECO:0000313" key="2">
    <source>
        <dbReference type="Proteomes" id="UP001152795"/>
    </source>
</evidence>
<dbReference type="SUPFAM" id="SSF48056">
    <property type="entry name" value="Di-copper centre-containing domain"/>
    <property type="match status" value="1"/>
</dbReference>
<dbReference type="GO" id="GO:0016491">
    <property type="term" value="F:oxidoreductase activity"/>
    <property type="evidence" value="ECO:0007669"/>
    <property type="project" value="InterPro"/>
</dbReference>
<dbReference type="EMBL" id="CACRXK020012031">
    <property type="protein sequence ID" value="CAB4022546.1"/>
    <property type="molecule type" value="Genomic_DNA"/>
</dbReference>
<dbReference type="SUPFAM" id="SSF53300">
    <property type="entry name" value="vWA-like"/>
    <property type="match status" value="1"/>
</dbReference>
<dbReference type="Pfam" id="PF00092">
    <property type="entry name" value="VWA"/>
    <property type="match status" value="1"/>
</dbReference>
<dbReference type="InterPro" id="IPR002035">
    <property type="entry name" value="VWF_A"/>
</dbReference>
<reference evidence="1" key="1">
    <citation type="submission" date="2020-04" db="EMBL/GenBank/DDBJ databases">
        <authorList>
            <person name="Alioto T."/>
            <person name="Alioto T."/>
            <person name="Gomez Garrido J."/>
        </authorList>
    </citation>
    <scope>NUCLEOTIDE SEQUENCE</scope>
    <source>
        <strain evidence="1">A484AB</strain>
    </source>
</reference>
<dbReference type="Gene3D" id="3.40.50.410">
    <property type="entry name" value="von Willebrand factor, type A domain"/>
    <property type="match status" value="1"/>
</dbReference>
<dbReference type="PRINTS" id="PR00092">
    <property type="entry name" value="TYROSINASE"/>
</dbReference>
<proteinExistence type="predicted"/>
<dbReference type="InterPro" id="IPR050525">
    <property type="entry name" value="ECM_Assembly_Org"/>
</dbReference>
<dbReference type="OrthoDB" id="6132182at2759"/>
<dbReference type="InterPro" id="IPR008922">
    <property type="entry name" value="Di-copper_centre_dom_sf"/>
</dbReference>
<name>A0A7D9J5S3_PARCT</name>
<evidence type="ECO:0000313" key="1">
    <source>
        <dbReference type="EMBL" id="CAB4022546.1"/>
    </source>
</evidence>
<gene>
    <name evidence="1" type="ORF">PACLA_8A046397</name>
</gene>
<dbReference type="PANTHER" id="PTHR24020:SF20">
    <property type="entry name" value="PH DOMAIN-CONTAINING PROTEIN"/>
    <property type="match status" value="1"/>
</dbReference>
<dbReference type="AlphaFoldDB" id="A0A7D9J5S3"/>
<accession>A0A7D9J5S3</accession>